<gene>
    <name evidence="2" type="ORF">BFJ68_g10379</name>
</gene>
<dbReference type="Pfam" id="PF07992">
    <property type="entry name" value="Pyr_redox_2"/>
    <property type="match status" value="1"/>
</dbReference>
<dbReference type="InterPro" id="IPR036188">
    <property type="entry name" value="FAD/NAD-bd_sf"/>
</dbReference>
<evidence type="ECO:0000313" key="2">
    <source>
        <dbReference type="EMBL" id="RKL06375.1"/>
    </source>
</evidence>
<sequence>MLSSADMLAHVTPMAKRLSQSVTIYTNGDTSLPSTIKTKVHSSKVHFDTQKITSFALVNSGPSVKITFEDGSSKTEGFVVSHPNVAQAAPFAEQLGLETTPTGDIKVEVPMNETSVKGCFAFGDAATVMRSALQAMHMGGFAAIGMAMQLQHELDEKDEL</sequence>
<accession>A0A420QNP7</accession>
<dbReference type="VEuPathDB" id="FungiDB:FOXG_02467"/>
<proteinExistence type="predicted"/>
<dbReference type="AlphaFoldDB" id="A0A420QNP7"/>
<organism evidence="2 3">
    <name type="scientific">Fusarium oxysporum</name>
    <name type="common">Fusarium vascular wilt</name>
    <dbReference type="NCBI Taxonomy" id="5507"/>
    <lineage>
        <taxon>Eukaryota</taxon>
        <taxon>Fungi</taxon>
        <taxon>Dikarya</taxon>
        <taxon>Ascomycota</taxon>
        <taxon>Pezizomycotina</taxon>
        <taxon>Sordariomycetes</taxon>
        <taxon>Hypocreomycetidae</taxon>
        <taxon>Hypocreales</taxon>
        <taxon>Nectriaceae</taxon>
        <taxon>Fusarium</taxon>
        <taxon>Fusarium oxysporum species complex</taxon>
    </lineage>
</organism>
<dbReference type="VEuPathDB" id="FungiDB:FOZG_04715"/>
<feature type="domain" description="FAD/NAD(P)-binding" evidence="1">
    <location>
        <begin position="34"/>
        <end position="139"/>
    </location>
</feature>
<reference evidence="2 3" key="1">
    <citation type="journal article" date="2018" name="Sci. Rep.">
        <title>Characterisation of pathogen-specific regions and novel effector candidates in Fusarium oxysporum f. sp. cepae.</title>
        <authorList>
            <person name="Armitage A.D."/>
            <person name="Taylor A."/>
            <person name="Sobczyk M.K."/>
            <person name="Baxter L."/>
            <person name="Greenfield B.P."/>
            <person name="Bates H.J."/>
            <person name="Wilson F."/>
            <person name="Jackson A.C."/>
            <person name="Ott S."/>
            <person name="Harrison R.J."/>
            <person name="Clarkson J.P."/>
        </authorList>
    </citation>
    <scope>NUCLEOTIDE SEQUENCE [LARGE SCALE GENOMIC DNA]</scope>
    <source>
        <strain evidence="2 3">Fo_A28</strain>
    </source>
</reference>
<comment type="caution">
    <text evidence="2">The sequence shown here is derived from an EMBL/GenBank/DDBJ whole genome shotgun (WGS) entry which is preliminary data.</text>
</comment>
<evidence type="ECO:0000313" key="3">
    <source>
        <dbReference type="Proteomes" id="UP000285860"/>
    </source>
</evidence>
<dbReference type="VEuPathDB" id="FungiDB:FOMG_04538"/>
<dbReference type="VEuPathDB" id="FungiDB:FOC1_g10009346"/>
<dbReference type="VEuPathDB" id="FungiDB:HZS61_010349"/>
<dbReference type="SUPFAM" id="SSF51905">
    <property type="entry name" value="FAD/NAD(P)-binding domain"/>
    <property type="match status" value="1"/>
</dbReference>
<protein>
    <recommendedName>
        <fullName evidence="1">FAD/NAD(P)-binding domain-containing protein</fullName>
    </recommendedName>
</protein>
<dbReference type="VEuPathDB" id="FungiDB:FOC4_g10010845"/>
<dbReference type="VEuPathDB" id="FungiDB:FOIG_05304"/>
<evidence type="ECO:0000259" key="1">
    <source>
        <dbReference type="Pfam" id="PF07992"/>
    </source>
</evidence>
<dbReference type="GO" id="GO:0016491">
    <property type="term" value="F:oxidoreductase activity"/>
    <property type="evidence" value="ECO:0007669"/>
    <property type="project" value="InterPro"/>
</dbReference>
<dbReference type="EMBL" id="MRCY01000055">
    <property type="protein sequence ID" value="RKL06375.1"/>
    <property type="molecule type" value="Genomic_DNA"/>
</dbReference>
<dbReference type="Proteomes" id="UP000285860">
    <property type="component" value="Unassembled WGS sequence"/>
</dbReference>
<dbReference type="InterPro" id="IPR023753">
    <property type="entry name" value="FAD/NAD-binding_dom"/>
</dbReference>
<dbReference type="Gene3D" id="3.50.50.60">
    <property type="entry name" value="FAD/NAD(P)-binding domain"/>
    <property type="match status" value="2"/>
</dbReference>
<name>A0A420QNP7_FUSOX</name>